<feature type="chain" id="PRO_5016003988" description="Lipoprotein" evidence="1">
    <location>
        <begin position="24"/>
        <end position="132"/>
    </location>
</feature>
<dbReference type="RefSeq" id="WP_110300261.1">
    <property type="nucleotide sequence ID" value="NZ_QJJM01000019.1"/>
</dbReference>
<name>A0A2V3UNY7_9SPHN</name>
<keyword evidence="1" id="KW-0732">Signal</keyword>
<accession>A0A2V3UNY7</accession>
<sequence>MTMRFLKLVAVVAAPVALLGGCATTPTPARLAYYKVPCNTPGAVIAEPIVLDDPAAPIPAPSTPATPAASPRLCVIAVSDSRSGYAVGYGGYGAYGRGYGRPYFGSVGIGFGFGSHRGSHFGGYRGGHGRRH</sequence>
<evidence type="ECO:0000256" key="1">
    <source>
        <dbReference type="SAM" id="SignalP"/>
    </source>
</evidence>
<dbReference type="PROSITE" id="PS51257">
    <property type="entry name" value="PROKAR_LIPOPROTEIN"/>
    <property type="match status" value="1"/>
</dbReference>
<dbReference type="EMBL" id="QJJM01000019">
    <property type="protein sequence ID" value="PXW68218.1"/>
    <property type="molecule type" value="Genomic_DNA"/>
</dbReference>
<reference evidence="2 3" key="1">
    <citation type="submission" date="2018-05" db="EMBL/GenBank/DDBJ databases">
        <title>Genomic Encyclopedia of Type Strains, Phase IV (KMG-IV): sequencing the most valuable type-strain genomes for metagenomic binning, comparative biology and taxonomic classification.</title>
        <authorList>
            <person name="Goeker M."/>
        </authorList>
    </citation>
    <scope>NUCLEOTIDE SEQUENCE [LARGE SCALE GENOMIC DNA]</scope>
    <source>
        <strain evidence="2 3">DSM 3183</strain>
    </source>
</reference>
<dbReference type="Proteomes" id="UP000248014">
    <property type="component" value="Unassembled WGS sequence"/>
</dbReference>
<evidence type="ECO:0000313" key="2">
    <source>
        <dbReference type="EMBL" id="PXW68218.1"/>
    </source>
</evidence>
<feature type="signal peptide" evidence="1">
    <location>
        <begin position="1"/>
        <end position="23"/>
    </location>
</feature>
<dbReference type="AlphaFoldDB" id="A0A2V3UNY7"/>
<organism evidence="2 3">
    <name type="scientific">Blastomonas natatoria</name>
    <dbReference type="NCBI Taxonomy" id="34015"/>
    <lineage>
        <taxon>Bacteria</taxon>
        <taxon>Pseudomonadati</taxon>
        <taxon>Pseudomonadota</taxon>
        <taxon>Alphaproteobacteria</taxon>
        <taxon>Sphingomonadales</taxon>
        <taxon>Sphingomonadaceae</taxon>
        <taxon>Blastomonas</taxon>
    </lineage>
</organism>
<comment type="caution">
    <text evidence="2">The sequence shown here is derived from an EMBL/GenBank/DDBJ whole genome shotgun (WGS) entry which is preliminary data.</text>
</comment>
<evidence type="ECO:0008006" key="4">
    <source>
        <dbReference type="Google" id="ProtNLM"/>
    </source>
</evidence>
<gene>
    <name evidence="2" type="ORF">C7451_11926</name>
</gene>
<keyword evidence="3" id="KW-1185">Reference proteome</keyword>
<evidence type="ECO:0000313" key="3">
    <source>
        <dbReference type="Proteomes" id="UP000248014"/>
    </source>
</evidence>
<proteinExistence type="predicted"/>
<protein>
    <recommendedName>
        <fullName evidence="4">Lipoprotein</fullName>
    </recommendedName>
</protein>